<evidence type="ECO:0000313" key="3">
    <source>
        <dbReference type="EMBL" id="KAF2665049.1"/>
    </source>
</evidence>
<name>A0A6A6TY79_9PEZI</name>
<proteinExistence type="predicted"/>
<dbReference type="GO" id="GO:0016279">
    <property type="term" value="F:protein-lysine N-methyltransferase activity"/>
    <property type="evidence" value="ECO:0007669"/>
    <property type="project" value="UniProtKB-ARBA"/>
</dbReference>
<protein>
    <submittedName>
        <fullName evidence="3">SET domain-containing protein</fullName>
    </submittedName>
</protein>
<feature type="coiled-coil region" evidence="1">
    <location>
        <begin position="332"/>
        <end position="359"/>
    </location>
</feature>
<keyword evidence="1" id="KW-0175">Coiled coil</keyword>
<dbReference type="Pfam" id="PF00856">
    <property type="entry name" value="SET"/>
    <property type="match status" value="1"/>
</dbReference>
<dbReference type="SUPFAM" id="SSF82199">
    <property type="entry name" value="SET domain"/>
    <property type="match status" value="1"/>
</dbReference>
<dbReference type="InterPro" id="IPR046341">
    <property type="entry name" value="SET_dom_sf"/>
</dbReference>
<dbReference type="InterPro" id="IPR001214">
    <property type="entry name" value="SET_dom"/>
</dbReference>
<dbReference type="AlphaFoldDB" id="A0A6A6TY79"/>
<dbReference type="PANTHER" id="PTHR13271">
    <property type="entry name" value="UNCHARACTERIZED PUTATIVE METHYLTRANSFERASE"/>
    <property type="match status" value="1"/>
</dbReference>
<sequence>MANEIDIHDSFRKWVIKHGVTINPAITARNLPGKGFGMVSVKPVKADEVLIKLPVETLITIDSTFAQDSRIPSNITVHSALATAWTLNAASHEDRKLQEWEATWPSRADLESYSPLFWPPASQDRLTPAGKVYLADVQRKIAKDWAEIKSTITAAGQSEADYRYYWMMVNTRCFFWKFAKAHTADSPPSSVDECMALCPYADYFNHASSGCTFRAEPTYCAIVADRDYPADVEINISYGTHNNDMLLVEYGFLLQNNLHDHIKLDALLLPKFNEKQRTLLTELGYLGDYALDRVEVCFRTRIAMAVLLLPARFAQRYAETGELSKSRRVVLADGMADLLQELQDEINAALKEIKRAKDGSLAADMVKRRWEEWKRIVDTTEAWDASDSDDEG</sequence>
<dbReference type="Proteomes" id="UP000799302">
    <property type="component" value="Unassembled WGS sequence"/>
</dbReference>
<gene>
    <name evidence="3" type="ORF">BT63DRAFT_83730</name>
</gene>
<reference evidence="3" key="1">
    <citation type="journal article" date="2020" name="Stud. Mycol.">
        <title>101 Dothideomycetes genomes: a test case for predicting lifestyles and emergence of pathogens.</title>
        <authorList>
            <person name="Haridas S."/>
            <person name="Albert R."/>
            <person name="Binder M."/>
            <person name="Bloem J."/>
            <person name="Labutti K."/>
            <person name="Salamov A."/>
            <person name="Andreopoulos B."/>
            <person name="Baker S."/>
            <person name="Barry K."/>
            <person name="Bills G."/>
            <person name="Bluhm B."/>
            <person name="Cannon C."/>
            <person name="Castanera R."/>
            <person name="Culley D."/>
            <person name="Daum C."/>
            <person name="Ezra D."/>
            <person name="Gonzalez J."/>
            <person name="Henrissat B."/>
            <person name="Kuo A."/>
            <person name="Liang C."/>
            <person name="Lipzen A."/>
            <person name="Lutzoni F."/>
            <person name="Magnuson J."/>
            <person name="Mondo S."/>
            <person name="Nolan M."/>
            <person name="Ohm R."/>
            <person name="Pangilinan J."/>
            <person name="Park H.-J."/>
            <person name="Ramirez L."/>
            <person name="Alfaro M."/>
            <person name="Sun H."/>
            <person name="Tritt A."/>
            <person name="Yoshinaga Y."/>
            <person name="Zwiers L.-H."/>
            <person name="Turgeon B."/>
            <person name="Goodwin S."/>
            <person name="Spatafora J."/>
            <person name="Crous P."/>
            <person name="Grigoriev I."/>
        </authorList>
    </citation>
    <scope>NUCLEOTIDE SEQUENCE</scope>
    <source>
        <strain evidence="3">CBS 115976</strain>
    </source>
</reference>
<keyword evidence="4" id="KW-1185">Reference proteome</keyword>
<evidence type="ECO:0000313" key="4">
    <source>
        <dbReference type="Proteomes" id="UP000799302"/>
    </source>
</evidence>
<accession>A0A6A6TY79</accession>
<dbReference type="OrthoDB" id="341421at2759"/>
<evidence type="ECO:0000259" key="2">
    <source>
        <dbReference type="PROSITE" id="PS50280"/>
    </source>
</evidence>
<dbReference type="PANTHER" id="PTHR13271:SF137">
    <property type="entry name" value="SET DOMAIN-CONTAINING PROTEIN"/>
    <property type="match status" value="1"/>
</dbReference>
<evidence type="ECO:0000256" key="1">
    <source>
        <dbReference type="SAM" id="Coils"/>
    </source>
</evidence>
<dbReference type="Gene3D" id="3.90.1410.10">
    <property type="entry name" value="set domain protein methyltransferase, domain 1"/>
    <property type="match status" value="1"/>
</dbReference>
<organism evidence="3 4">
    <name type="scientific">Microthyrium microscopicum</name>
    <dbReference type="NCBI Taxonomy" id="703497"/>
    <lineage>
        <taxon>Eukaryota</taxon>
        <taxon>Fungi</taxon>
        <taxon>Dikarya</taxon>
        <taxon>Ascomycota</taxon>
        <taxon>Pezizomycotina</taxon>
        <taxon>Dothideomycetes</taxon>
        <taxon>Dothideomycetes incertae sedis</taxon>
        <taxon>Microthyriales</taxon>
        <taxon>Microthyriaceae</taxon>
        <taxon>Microthyrium</taxon>
    </lineage>
</organism>
<dbReference type="InterPro" id="IPR050600">
    <property type="entry name" value="SETD3_SETD6_MTase"/>
</dbReference>
<dbReference type="PROSITE" id="PS50280">
    <property type="entry name" value="SET"/>
    <property type="match status" value="1"/>
</dbReference>
<dbReference type="EMBL" id="MU004241">
    <property type="protein sequence ID" value="KAF2665049.1"/>
    <property type="molecule type" value="Genomic_DNA"/>
</dbReference>
<feature type="domain" description="SET" evidence="2">
    <location>
        <begin position="24"/>
        <end position="239"/>
    </location>
</feature>